<keyword evidence="9 16" id="KW-0663">Pyridoxal phosphate</keyword>
<dbReference type="InterPro" id="IPR015422">
    <property type="entry name" value="PyrdxlP-dep_Trfase_small"/>
</dbReference>
<dbReference type="FunFam" id="3.40.640.10:FF:000013">
    <property type="entry name" value="4-aminobutyrate aminotransferase"/>
    <property type="match status" value="1"/>
</dbReference>
<evidence type="ECO:0000256" key="8">
    <source>
        <dbReference type="ARBA" id="ARBA00022679"/>
    </source>
</evidence>
<dbReference type="InterPro" id="IPR005814">
    <property type="entry name" value="Aminotrans_3"/>
</dbReference>
<keyword evidence="8 18" id="KW-0808">Transferase</keyword>
<dbReference type="PANTHER" id="PTHR11986">
    <property type="entry name" value="AMINOTRANSFERASE CLASS III"/>
    <property type="match status" value="1"/>
</dbReference>
<evidence type="ECO:0000256" key="3">
    <source>
        <dbReference type="ARBA" id="ARBA00005176"/>
    </source>
</evidence>
<protein>
    <recommendedName>
        <fullName evidence="12">(S)-3-amino-2-methylpropionate transaminase</fullName>
        <ecNumber evidence="6">2.6.1.19</ecNumber>
        <ecNumber evidence="5">2.6.1.22</ecNumber>
    </recommendedName>
    <alternativeName>
        <fullName evidence="13">GABA aminotransferase</fullName>
    </alternativeName>
    <alternativeName>
        <fullName evidence="11">Gamma-amino-N-butyrate transaminase</fullName>
    </alternativeName>
    <alternativeName>
        <fullName evidence="15">Glutamate:succinic semialdehyde transaminase</fullName>
    </alternativeName>
    <alternativeName>
        <fullName evidence="10">L-AIBAT</fullName>
    </alternativeName>
</protein>
<evidence type="ECO:0000313" key="21">
    <source>
        <dbReference type="Proteomes" id="UP001185631"/>
    </source>
</evidence>
<dbReference type="AlphaFoldDB" id="A0A9X3M9V9"/>
<evidence type="ECO:0000256" key="9">
    <source>
        <dbReference type="ARBA" id="ARBA00022898"/>
    </source>
</evidence>
<dbReference type="Pfam" id="PF00202">
    <property type="entry name" value="Aminotran_3"/>
    <property type="match status" value="1"/>
</dbReference>
<comment type="similarity">
    <text evidence="4 16">Belongs to the class-III pyridoxal-phosphate-dependent aminotransferase family.</text>
</comment>
<evidence type="ECO:0000256" key="13">
    <source>
        <dbReference type="ARBA" id="ARBA00031787"/>
    </source>
</evidence>
<dbReference type="GO" id="GO:0009448">
    <property type="term" value="P:gamma-aminobutyric acid metabolic process"/>
    <property type="evidence" value="ECO:0007669"/>
    <property type="project" value="InterPro"/>
</dbReference>
<dbReference type="NCBIfam" id="NF004714">
    <property type="entry name" value="PRK06058.1"/>
    <property type="match status" value="1"/>
</dbReference>
<evidence type="ECO:0000256" key="15">
    <source>
        <dbReference type="ARBA" id="ARBA00050054"/>
    </source>
</evidence>
<accession>A0A9X3M9V9</accession>
<evidence type="ECO:0000313" key="18">
    <source>
        <dbReference type="EMBL" id="MCZ9306406.1"/>
    </source>
</evidence>
<evidence type="ECO:0000313" key="20">
    <source>
        <dbReference type="Proteomes" id="UP001146430"/>
    </source>
</evidence>
<dbReference type="GO" id="GO:0047298">
    <property type="term" value="F:(S)-3-amino-2-methylpropionate transaminase activity"/>
    <property type="evidence" value="ECO:0007669"/>
    <property type="project" value="UniProtKB-EC"/>
</dbReference>
<dbReference type="Proteomes" id="UP001185631">
    <property type="component" value="Unassembled WGS sequence"/>
</dbReference>
<feature type="region of interest" description="Disordered" evidence="17">
    <location>
        <begin position="1"/>
        <end position="24"/>
    </location>
</feature>
<dbReference type="InterPro" id="IPR004632">
    <property type="entry name" value="4NH2But_aminotransferase_bac"/>
</dbReference>
<dbReference type="InterPro" id="IPR015424">
    <property type="entry name" value="PyrdxlP-dep_Trfase"/>
</dbReference>
<sequence>MQDFNHRLPQQRNVRTAIPGPRSQELEQQREAALARGLVPGLPAYIVDGDGGVLVDVDGNSFVDFASGIAVTTVGASNERVTTAVSEAASHLLHTCFLNAPYEGFVAVARKLNELTPGEHKKKSALFSTGAEAIENAVKIARNYTGKNRVAVFDSAFHGRTNLTMTMTAKNKPYKAGFGTLAADIYRVPGSYPLRDGLDGQQAIERTIRVIEQTVGTEELAAVVIEPIQGEGGFVEPAEGFLPALQKWCNENGVVFVADEIQAGMCRTGSWFACDKEGVVPDLITTAKGVGGGMPLSAVTGRAEIMDSPGPGSLGGTYAGNPVACAASLAAIEEMEEKSLGARALEIEAIIREELEPLLELPNVAEVRGRGAMIAIEFADEKGRPDAELTAQVAAACKAQGVLILTCGLDGNVIRLLPPLVINEETLRDGLQVLAAEIRKSQSPTHL</sequence>
<evidence type="ECO:0000256" key="5">
    <source>
        <dbReference type="ARBA" id="ARBA00012876"/>
    </source>
</evidence>
<dbReference type="GO" id="GO:0030170">
    <property type="term" value="F:pyridoxal phosphate binding"/>
    <property type="evidence" value="ECO:0007669"/>
    <property type="project" value="InterPro"/>
</dbReference>
<dbReference type="PROSITE" id="PS00600">
    <property type="entry name" value="AA_TRANSFER_CLASS_3"/>
    <property type="match status" value="1"/>
</dbReference>
<evidence type="ECO:0000256" key="7">
    <source>
        <dbReference type="ARBA" id="ARBA00022576"/>
    </source>
</evidence>
<comment type="catalytic activity">
    <reaction evidence="1">
        <text>(S)-3-amino-2-methylpropanoate + 2-oxoglutarate = 2-methyl-3-oxopropanoate + L-glutamate</text>
        <dbReference type="Rhea" id="RHEA:13993"/>
        <dbReference type="ChEBI" id="CHEBI:16810"/>
        <dbReference type="ChEBI" id="CHEBI:29985"/>
        <dbReference type="ChEBI" id="CHEBI:57700"/>
        <dbReference type="ChEBI" id="CHEBI:58655"/>
        <dbReference type="EC" id="2.6.1.22"/>
    </reaction>
</comment>
<reference evidence="19 21" key="2">
    <citation type="submission" date="2023-08" db="EMBL/GenBank/DDBJ databases">
        <title>Genomic characterization of the C. tuberculostearicum species complex, a ubiquitous member of the human skin microbiome.</title>
        <authorList>
            <person name="Ahmed N."/>
            <person name="Deming C."/>
            <person name="Conlan S."/>
            <person name="Segre J."/>
        </authorList>
    </citation>
    <scope>NUCLEOTIDE SEQUENCE [LARGE SCALE GENOMIC DNA]</scope>
    <source>
        <strain evidence="19 21">CTNIH19</strain>
    </source>
</reference>
<comment type="catalytic activity">
    <reaction evidence="14">
        <text>4-aminobutanoate + 2-oxoglutarate = succinate semialdehyde + L-glutamate</text>
        <dbReference type="Rhea" id="RHEA:23352"/>
        <dbReference type="ChEBI" id="CHEBI:16810"/>
        <dbReference type="ChEBI" id="CHEBI:29985"/>
        <dbReference type="ChEBI" id="CHEBI:57706"/>
        <dbReference type="ChEBI" id="CHEBI:59888"/>
        <dbReference type="EC" id="2.6.1.19"/>
    </reaction>
</comment>
<evidence type="ECO:0000256" key="12">
    <source>
        <dbReference type="ARBA" id="ARBA00030857"/>
    </source>
</evidence>
<dbReference type="InterPro" id="IPR015421">
    <property type="entry name" value="PyrdxlP-dep_Trfase_major"/>
</dbReference>
<evidence type="ECO:0000256" key="10">
    <source>
        <dbReference type="ARBA" id="ARBA00029760"/>
    </source>
</evidence>
<evidence type="ECO:0000256" key="16">
    <source>
        <dbReference type="RuleBase" id="RU003560"/>
    </source>
</evidence>
<comment type="caution">
    <text evidence="18">The sequence shown here is derived from an EMBL/GenBank/DDBJ whole genome shotgun (WGS) entry which is preliminary data.</text>
</comment>
<dbReference type="NCBIfam" id="TIGR00700">
    <property type="entry name" value="GABAtrnsam"/>
    <property type="match status" value="1"/>
</dbReference>
<dbReference type="Gene3D" id="3.40.640.10">
    <property type="entry name" value="Type I PLP-dependent aspartate aminotransferase-like (Major domain)"/>
    <property type="match status" value="1"/>
</dbReference>
<dbReference type="SUPFAM" id="SSF53383">
    <property type="entry name" value="PLP-dependent transferases"/>
    <property type="match status" value="1"/>
</dbReference>
<dbReference type="EC" id="2.6.1.19" evidence="6"/>
<evidence type="ECO:0000256" key="14">
    <source>
        <dbReference type="ARBA" id="ARBA00048021"/>
    </source>
</evidence>
<dbReference type="EMBL" id="JAVBID010000001">
    <property type="protein sequence ID" value="MDV2423171.1"/>
    <property type="molecule type" value="Genomic_DNA"/>
</dbReference>
<dbReference type="RefSeq" id="WP_269945615.1">
    <property type="nucleotide sequence ID" value="NZ_JAKMUU010000001.1"/>
</dbReference>
<evidence type="ECO:0000256" key="6">
    <source>
        <dbReference type="ARBA" id="ARBA00012912"/>
    </source>
</evidence>
<dbReference type="EC" id="2.6.1.22" evidence="5"/>
<dbReference type="GO" id="GO:0042802">
    <property type="term" value="F:identical protein binding"/>
    <property type="evidence" value="ECO:0007669"/>
    <property type="project" value="TreeGrafter"/>
</dbReference>
<dbReference type="Proteomes" id="UP001146430">
    <property type="component" value="Unassembled WGS sequence"/>
</dbReference>
<dbReference type="InterPro" id="IPR050103">
    <property type="entry name" value="Class-III_PLP-dep_AT"/>
</dbReference>
<keyword evidence="7 18" id="KW-0032">Aminotransferase</keyword>
<evidence type="ECO:0000256" key="2">
    <source>
        <dbReference type="ARBA" id="ARBA00001933"/>
    </source>
</evidence>
<dbReference type="GO" id="GO:0034386">
    <property type="term" value="F:4-aminobutyrate:2-oxoglutarate transaminase activity"/>
    <property type="evidence" value="ECO:0007669"/>
    <property type="project" value="UniProtKB-EC"/>
</dbReference>
<proteinExistence type="inferred from homology"/>
<dbReference type="Gene3D" id="3.90.1150.10">
    <property type="entry name" value="Aspartate Aminotransferase, domain 1"/>
    <property type="match status" value="1"/>
</dbReference>
<comment type="cofactor">
    <cofactor evidence="2">
        <name>pyridoxal 5'-phosphate</name>
        <dbReference type="ChEBI" id="CHEBI:597326"/>
    </cofactor>
</comment>
<evidence type="ECO:0000256" key="11">
    <source>
        <dbReference type="ARBA" id="ARBA00030204"/>
    </source>
</evidence>
<dbReference type="CDD" id="cd00610">
    <property type="entry name" value="OAT_like"/>
    <property type="match status" value="1"/>
</dbReference>
<name>A0A9X3M9V9_9CORY</name>
<reference evidence="18" key="1">
    <citation type="submission" date="2022-02" db="EMBL/GenBank/DDBJ databases">
        <title>Corynebacterium sp. from urogenital microbiome.</title>
        <authorList>
            <person name="Cappelli E.A."/>
            <person name="Ribeiro T.G."/>
            <person name="Peixe L."/>
        </authorList>
    </citation>
    <scope>NUCLEOTIDE SEQUENCE</scope>
    <source>
        <strain evidence="18">C8Ua_181</strain>
    </source>
</reference>
<evidence type="ECO:0000256" key="4">
    <source>
        <dbReference type="ARBA" id="ARBA00008954"/>
    </source>
</evidence>
<gene>
    <name evidence="18" type="primary">gabT</name>
    <name evidence="18" type="ORF">L8V01_02755</name>
    <name evidence="19" type="ORF">RAE13_01910</name>
</gene>
<evidence type="ECO:0000256" key="1">
    <source>
        <dbReference type="ARBA" id="ARBA00001750"/>
    </source>
</evidence>
<dbReference type="PIRSF" id="PIRSF000521">
    <property type="entry name" value="Transaminase_4ab_Lys_Orn"/>
    <property type="match status" value="1"/>
</dbReference>
<evidence type="ECO:0000256" key="17">
    <source>
        <dbReference type="SAM" id="MobiDB-lite"/>
    </source>
</evidence>
<organism evidence="18 20">
    <name type="scientific">Corynebacterium curieae</name>
    <dbReference type="NCBI Taxonomy" id="2913500"/>
    <lineage>
        <taxon>Bacteria</taxon>
        <taxon>Bacillati</taxon>
        <taxon>Actinomycetota</taxon>
        <taxon>Actinomycetes</taxon>
        <taxon>Mycobacteriales</taxon>
        <taxon>Corynebacteriaceae</taxon>
        <taxon>Corynebacterium</taxon>
    </lineage>
</organism>
<keyword evidence="21" id="KW-1185">Reference proteome</keyword>
<dbReference type="InterPro" id="IPR049704">
    <property type="entry name" value="Aminotrans_3_PPA_site"/>
</dbReference>
<evidence type="ECO:0000313" key="19">
    <source>
        <dbReference type="EMBL" id="MDV2423171.1"/>
    </source>
</evidence>
<comment type="pathway">
    <text evidence="3">Amino-acid degradation; 4-aminobutanoate degradation.</text>
</comment>
<dbReference type="EMBL" id="JAKMUU010000001">
    <property type="protein sequence ID" value="MCZ9306406.1"/>
    <property type="molecule type" value="Genomic_DNA"/>
</dbReference>